<dbReference type="Proteomes" id="UP000887579">
    <property type="component" value="Unplaced"/>
</dbReference>
<accession>A0AC34F868</accession>
<protein>
    <submittedName>
        <fullName evidence="2">F-box domain-containing protein</fullName>
    </submittedName>
</protein>
<dbReference type="WBParaSite" id="ES5_v2.g13467.t1">
    <property type="protein sequence ID" value="ES5_v2.g13467.t1"/>
    <property type="gene ID" value="ES5_v2.g13467"/>
</dbReference>
<reference evidence="2" key="1">
    <citation type="submission" date="2022-11" db="UniProtKB">
        <authorList>
            <consortium name="WormBaseParasite"/>
        </authorList>
    </citation>
    <scope>IDENTIFICATION</scope>
</reference>
<evidence type="ECO:0000313" key="1">
    <source>
        <dbReference type="Proteomes" id="UP000887579"/>
    </source>
</evidence>
<name>A0AC34F868_9BILA</name>
<proteinExistence type="predicted"/>
<sequence>MNPSDIFKNVEIPVFPFPKTVINYIFANATPKHYKKLNKTCKFIFFKYQRNCVEWIHLQEDYSCDREAQPLPIFRRYKFMTKVERDFALLPSNIWFCSAMELHRASTMLYKTLIPKITRCDIASLTLMRSADLLFDDFKFLTDSGNIQTLELHDTKIIYSNGQPVEFENILFQVNNARFITLNPVHTARSTMKNLQNIQWGICKLMMLRLKHIDNYIHPNQFFNLLQKTSHMSIMKLRDRYIVQFNDPQETQQFNDSLSVMVKEYKEPEIVAVEKKE</sequence>
<organism evidence="1 2">
    <name type="scientific">Panagrolaimus sp. ES5</name>
    <dbReference type="NCBI Taxonomy" id="591445"/>
    <lineage>
        <taxon>Eukaryota</taxon>
        <taxon>Metazoa</taxon>
        <taxon>Ecdysozoa</taxon>
        <taxon>Nematoda</taxon>
        <taxon>Chromadorea</taxon>
        <taxon>Rhabditida</taxon>
        <taxon>Tylenchina</taxon>
        <taxon>Panagrolaimomorpha</taxon>
        <taxon>Panagrolaimoidea</taxon>
        <taxon>Panagrolaimidae</taxon>
        <taxon>Panagrolaimus</taxon>
    </lineage>
</organism>
<evidence type="ECO:0000313" key="2">
    <source>
        <dbReference type="WBParaSite" id="ES5_v2.g13467.t1"/>
    </source>
</evidence>